<keyword evidence="1" id="KW-1003">Cell membrane</keyword>
<evidence type="ECO:0000313" key="8">
    <source>
        <dbReference type="EMBL" id="GEK16500.1"/>
    </source>
</evidence>
<proteinExistence type="predicted"/>
<evidence type="ECO:0000256" key="3">
    <source>
        <dbReference type="ARBA" id="ARBA00022989"/>
    </source>
</evidence>
<keyword evidence="3 6" id="KW-1133">Transmembrane helix</keyword>
<gene>
    <name evidence="8" type="ORF">CPE01_02330</name>
</gene>
<evidence type="ECO:0000256" key="2">
    <source>
        <dbReference type="ARBA" id="ARBA00022692"/>
    </source>
</evidence>
<evidence type="ECO:0000256" key="1">
    <source>
        <dbReference type="ARBA" id="ARBA00022475"/>
    </source>
</evidence>
<dbReference type="Pfam" id="PF06305">
    <property type="entry name" value="LapA_dom"/>
    <property type="match status" value="1"/>
</dbReference>
<comment type="caution">
    <text evidence="8">The sequence shown here is derived from an EMBL/GenBank/DDBJ whole genome shotgun (WGS) entry which is preliminary data.</text>
</comment>
<protein>
    <recommendedName>
        <fullName evidence="7">Lipopolysaccharide assembly protein A domain-containing protein</fullName>
    </recommendedName>
</protein>
<feature type="compositionally biased region" description="Polar residues" evidence="5">
    <location>
        <begin position="1"/>
        <end position="10"/>
    </location>
</feature>
<keyword evidence="9" id="KW-1185">Reference proteome</keyword>
<feature type="transmembrane region" description="Helical" evidence="6">
    <location>
        <begin position="43"/>
        <end position="63"/>
    </location>
</feature>
<keyword evidence="4 6" id="KW-0472">Membrane</keyword>
<evidence type="ECO:0000259" key="7">
    <source>
        <dbReference type="Pfam" id="PF06305"/>
    </source>
</evidence>
<name>A0A510UTH1_9CELL</name>
<evidence type="ECO:0000256" key="5">
    <source>
        <dbReference type="SAM" id="MobiDB-lite"/>
    </source>
</evidence>
<reference evidence="8 9" key="1">
    <citation type="submission" date="2019-07" db="EMBL/GenBank/DDBJ databases">
        <title>Whole genome shotgun sequence of Cellulomonas persica NBRC 101101.</title>
        <authorList>
            <person name="Hosoyama A."/>
            <person name="Uohara A."/>
            <person name="Ohji S."/>
            <person name="Ichikawa N."/>
        </authorList>
    </citation>
    <scope>NUCLEOTIDE SEQUENCE [LARGE SCALE GENOMIC DNA]</scope>
    <source>
        <strain evidence="8 9">NBRC 101101</strain>
    </source>
</reference>
<dbReference type="InterPro" id="IPR010445">
    <property type="entry name" value="LapA_dom"/>
</dbReference>
<accession>A0A510UTH1</accession>
<keyword evidence="2 6" id="KW-0812">Transmembrane</keyword>
<feature type="domain" description="Lipopolysaccharide assembly protein A" evidence="7">
    <location>
        <begin position="65"/>
        <end position="118"/>
    </location>
</feature>
<sequence>MPVQSNSTPQPAHDLEHPLSIDDWPSRPAPGPRAARPVRSRTSAAWFGVCVGALVLVALVVFMMQNTAPVEVTFLGMSGAAPLALVLLIAGLGVGIVALVVGALRIGQLRRRIRADRRSTPLAR</sequence>
<dbReference type="Proteomes" id="UP000321386">
    <property type="component" value="Unassembled WGS sequence"/>
</dbReference>
<dbReference type="EMBL" id="BJUA01000001">
    <property type="protein sequence ID" value="GEK16500.1"/>
    <property type="molecule type" value="Genomic_DNA"/>
</dbReference>
<evidence type="ECO:0000313" key="9">
    <source>
        <dbReference type="Proteomes" id="UP000321386"/>
    </source>
</evidence>
<dbReference type="AlphaFoldDB" id="A0A510UTH1"/>
<dbReference type="GO" id="GO:0005886">
    <property type="term" value="C:plasma membrane"/>
    <property type="evidence" value="ECO:0007669"/>
    <property type="project" value="InterPro"/>
</dbReference>
<feature type="transmembrane region" description="Helical" evidence="6">
    <location>
        <begin position="83"/>
        <end position="104"/>
    </location>
</feature>
<evidence type="ECO:0000256" key="4">
    <source>
        <dbReference type="ARBA" id="ARBA00023136"/>
    </source>
</evidence>
<feature type="region of interest" description="Disordered" evidence="5">
    <location>
        <begin position="1"/>
        <end position="36"/>
    </location>
</feature>
<evidence type="ECO:0000256" key="6">
    <source>
        <dbReference type="SAM" id="Phobius"/>
    </source>
</evidence>
<organism evidence="8 9">
    <name type="scientific">Cellulomonas persica</name>
    <dbReference type="NCBI Taxonomy" id="76861"/>
    <lineage>
        <taxon>Bacteria</taxon>
        <taxon>Bacillati</taxon>
        <taxon>Actinomycetota</taxon>
        <taxon>Actinomycetes</taxon>
        <taxon>Micrococcales</taxon>
        <taxon>Cellulomonadaceae</taxon>
        <taxon>Cellulomonas</taxon>
    </lineage>
</organism>
<dbReference type="RefSeq" id="WP_146804801.1">
    <property type="nucleotide sequence ID" value="NZ_BJUA01000001.1"/>
</dbReference>